<evidence type="ECO:0000259" key="4">
    <source>
        <dbReference type="Pfam" id="PF00852"/>
    </source>
</evidence>
<dbReference type="Proteomes" id="UP000284379">
    <property type="component" value="Unassembled WGS sequence"/>
</dbReference>
<dbReference type="InterPro" id="IPR001503">
    <property type="entry name" value="Glyco_trans_10"/>
</dbReference>
<comment type="similarity">
    <text evidence="1">Belongs to the glycosyltransferase 10 family.</text>
</comment>
<keyword evidence="2" id="KW-0328">Glycosyltransferase</keyword>
<dbReference type="GO" id="GO:0008417">
    <property type="term" value="F:fucosyltransferase activity"/>
    <property type="evidence" value="ECO:0007669"/>
    <property type="project" value="InterPro"/>
</dbReference>
<evidence type="ECO:0000256" key="2">
    <source>
        <dbReference type="ARBA" id="ARBA00022676"/>
    </source>
</evidence>
<dbReference type="SUPFAM" id="SSF53756">
    <property type="entry name" value="UDP-Glycosyltransferase/glycogen phosphorylase"/>
    <property type="match status" value="1"/>
</dbReference>
<dbReference type="EMBL" id="QSGO01000004">
    <property type="protein sequence ID" value="RHB36335.1"/>
    <property type="molecule type" value="Genomic_DNA"/>
</dbReference>
<dbReference type="AlphaFoldDB" id="A0A413VRU5"/>
<dbReference type="PANTHER" id="PTHR11929:SF194">
    <property type="entry name" value="ALPHA-(1,3)-FUCOSYLTRANSFERASE 10"/>
    <property type="match status" value="1"/>
</dbReference>
<evidence type="ECO:0000259" key="5">
    <source>
        <dbReference type="Pfam" id="PF18025"/>
    </source>
</evidence>
<evidence type="ECO:0000313" key="6">
    <source>
        <dbReference type="EMBL" id="RHB36335.1"/>
    </source>
</evidence>
<dbReference type="GeneID" id="69504527"/>
<gene>
    <name evidence="6" type="ORF">DW888_06760</name>
</gene>
<protein>
    <submittedName>
        <fullName evidence="6">Glycosyltransferase</fullName>
    </submittedName>
</protein>
<comment type="caution">
    <text evidence="6">The sequence shown here is derived from an EMBL/GenBank/DDBJ whole genome shotgun (WGS) entry which is preliminary data.</text>
</comment>
<proteinExistence type="inferred from homology"/>
<accession>A0A413VRU5</accession>
<evidence type="ECO:0000256" key="1">
    <source>
        <dbReference type="ARBA" id="ARBA00008919"/>
    </source>
</evidence>
<dbReference type="InterPro" id="IPR038577">
    <property type="entry name" value="GT10-like_C_sf"/>
</dbReference>
<dbReference type="InterPro" id="IPR041058">
    <property type="entry name" value="FucT_N"/>
</dbReference>
<sequence length="315" mass="37259">MKTIKVKFVDFWENFDPQHNFIANIISKKYRIELSDTPDYLFFSVFGYENIDYHNCTKIFYSGENITPDFNICDYAIGFNFLSFGDRYIRIPFYTAYGVQQLAAPKVIVPEVVLNRKFCSFVVSNAKGAPERERFFQLLSEYKQVDSGGRYKNNVGGPVPDKTAFIKDYKFNIAFENSMCDGYTTEKIMEPMLVNSVPIYWGNKLIDRDFNPASFINVSSYSSLEEAVEHIVRLDQNDDEYLSLLSAPWFNEENYLNWEEQLITFFDNIFEKPLSESRYIPTHGYIQTYQYRLHRMMRDKLFRKRINPLKWFSSK</sequence>
<dbReference type="RefSeq" id="WP_002558669.1">
    <property type="nucleotide sequence ID" value="NZ_CABJFV010000004.1"/>
</dbReference>
<evidence type="ECO:0000313" key="7">
    <source>
        <dbReference type="Proteomes" id="UP000284379"/>
    </source>
</evidence>
<dbReference type="PANTHER" id="PTHR11929">
    <property type="entry name" value="ALPHA- 1,3 -FUCOSYLTRANSFERASE"/>
    <property type="match status" value="1"/>
</dbReference>
<dbReference type="Pfam" id="PF18025">
    <property type="entry name" value="FucT_N"/>
    <property type="match status" value="1"/>
</dbReference>
<feature type="domain" description="Fucosyltransferase C-terminal" evidence="4">
    <location>
        <begin position="117"/>
        <end position="245"/>
    </location>
</feature>
<keyword evidence="3 6" id="KW-0808">Transferase</keyword>
<dbReference type="Pfam" id="PF00852">
    <property type="entry name" value="Glyco_transf_10"/>
    <property type="match status" value="1"/>
</dbReference>
<evidence type="ECO:0000256" key="3">
    <source>
        <dbReference type="ARBA" id="ARBA00022679"/>
    </source>
</evidence>
<feature type="domain" description="Alpha-(1,3)-fucosyltransferase FucT N-terminal" evidence="5">
    <location>
        <begin position="6"/>
        <end position="97"/>
    </location>
</feature>
<dbReference type="GO" id="GO:0016020">
    <property type="term" value="C:membrane"/>
    <property type="evidence" value="ECO:0007669"/>
    <property type="project" value="InterPro"/>
</dbReference>
<name>A0A413VRU5_9BACE</name>
<reference evidence="6 7" key="1">
    <citation type="submission" date="2018-08" db="EMBL/GenBank/DDBJ databases">
        <title>A genome reference for cultivated species of the human gut microbiota.</title>
        <authorList>
            <person name="Zou Y."/>
            <person name="Xue W."/>
            <person name="Luo G."/>
        </authorList>
    </citation>
    <scope>NUCLEOTIDE SEQUENCE [LARGE SCALE GENOMIC DNA]</scope>
    <source>
        <strain evidence="6 7">AM40-30BH</strain>
    </source>
</reference>
<dbReference type="Gene3D" id="3.40.50.11660">
    <property type="entry name" value="Glycosyl transferase family 10, C-terminal domain"/>
    <property type="match status" value="1"/>
</dbReference>
<dbReference type="InterPro" id="IPR055270">
    <property type="entry name" value="Glyco_tran_10_C"/>
</dbReference>
<organism evidence="6 7">
    <name type="scientific">Bacteroides nordii</name>
    <dbReference type="NCBI Taxonomy" id="291645"/>
    <lineage>
        <taxon>Bacteria</taxon>
        <taxon>Pseudomonadati</taxon>
        <taxon>Bacteroidota</taxon>
        <taxon>Bacteroidia</taxon>
        <taxon>Bacteroidales</taxon>
        <taxon>Bacteroidaceae</taxon>
        <taxon>Bacteroides</taxon>
    </lineage>
</organism>